<gene>
    <name evidence="2" type="ORF">E3O06_08195</name>
</gene>
<evidence type="ECO:0000313" key="3">
    <source>
        <dbReference type="Proteomes" id="UP000298173"/>
    </source>
</evidence>
<evidence type="ECO:0000313" key="2">
    <source>
        <dbReference type="EMBL" id="TFB73203.1"/>
    </source>
</evidence>
<protein>
    <submittedName>
        <fullName evidence="2">Uncharacterized protein</fullName>
    </submittedName>
</protein>
<proteinExistence type="predicted"/>
<reference evidence="2 3" key="1">
    <citation type="submission" date="2019-03" db="EMBL/GenBank/DDBJ databases">
        <title>Genomics of glacier-inhabiting Cryobacterium strains.</title>
        <authorList>
            <person name="Liu Q."/>
            <person name="Xin Y.-H."/>
        </authorList>
    </citation>
    <scope>NUCLEOTIDE SEQUENCE [LARGE SCALE GENOMIC DNA]</scope>
    <source>
        <strain evidence="2 3">HLT2-23</strain>
    </source>
</reference>
<dbReference type="RefSeq" id="WP_134502602.1">
    <property type="nucleotide sequence ID" value="NZ_SOEY01000018.1"/>
</dbReference>
<organism evidence="2 3">
    <name type="scientific">Cryobacterium glaciale</name>
    <dbReference type="NCBI Taxonomy" id="1259145"/>
    <lineage>
        <taxon>Bacteria</taxon>
        <taxon>Bacillati</taxon>
        <taxon>Actinomycetota</taxon>
        <taxon>Actinomycetes</taxon>
        <taxon>Micrococcales</taxon>
        <taxon>Microbacteriaceae</taxon>
        <taxon>Cryobacterium</taxon>
    </lineage>
</organism>
<keyword evidence="3" id="KW-1185">Reference proteome</keyword>
<dbReference type="AlphaFoldDB" id="A0A4R8UW16"/>
<evidence type="ECO:0000256" key="1">
    <source>
        <dbReference type="SAM" id="Coils"/>
    </source>
</evidence>
<name>A0A4R8UW16_9MICO</name>
<accession>A0A4R8UW16</accession>
<comment type="caution">
    <text evidence="2">The sequence shown here is derived from an EMBL/GenBank/DDBJ whole genome shotgun (WGS) entry which is preliminary data.</text>
</comment>
<keyword evidence="1" id="KW-0175">Coiled coil</keyword>
<sequence>MASSLQKILTALPSRDEIPPTTFGELSGFILRYGETVRQLVRERDDARYAAKRLSRELDEARMEARCAMQARKEQDVAEWVDPLGREIGNDIYKRDRSHERFVVRGIRQRQDGTAEYHVRSLFYADADGSDDFWAPSDIFET</sequence>
<dbReference type="Proteomes" id="UP000298173">
    <property type="component" value="Unassembled WGS sequence"/>
</dbReference>
<feature type="coiled-coil region" evidence="1">
    <location>
        <begin position="37"/>
        <end position="71"/>
    </location>
</feature>
<dbReference type="EMBL" id="SOEY01000018">
    <property type="protein sequence ID" value="TFB73203.1"/>
    <property type="molecule type" value="Genomic_DNA"/>
</dbReference>